<dbReference type="AlphaFoldDB" id="A0A1V2I1F4"/>
<organism evidence="2 3">
    <name type="scientific">Pseudofrankia asymbiotica</name>
    <dbReference type="NCBI Taxonomy" id="1834516"/>
    <lineage>
        <taxon>Bacteria</taxon>
        <taxon>Bacillati</taxon>
        <taxon>Actinomycetota</taxon>
        <taxon>Actinomycetes</taxon>
        <taxon>Frankiales</taxon>
        <taxon>Frankiaceae</taxon>
        <taxon>Pseudofrankia</taxon>
    </lineage>
</organism>
<dbReference type="STRING" id="1834516.BL253_36695"/>
<protein>
    <submittedName>
        <fullName evidence="2">Uncharacterized protein</fullName>
    </submittedName>
</protein>
<comment type="caution">
    <text evidence="2">The sequence shown here is derived from an EMBL/GenBank/DDBJ whole genome shotgun (WGS) entry which is preliminary data.</text>
</comment>
<reference evidence="3" key="1">
    <citation type="submission" date="2016-10" db="EMBL/GenBank/DDBJ databases">
        <title>Frankia sp. NRRL B-16386 Genome sequencing.</title>
        <authorList>
            <person name="Ghodhbane-Gtari F."/>
            <person name="Swanson E."/>
            <person name="Gueddou A."/>
            <person name="Hezbri K."/>
            <person name="Ktari K."/>
            <person name="Nouioui I."/>
            <person name="Morris K."/>
            <person name="Simpson S."/>
            <person name="Abebe-Akele F."/>
            <person name="Thomas K."/>
            <person name="Gtari M."/>
            <person name="Tisa L.S."/>
        </authorList>
    </citation>
    <scope>NUCLEOTIDE SEQUENCE [LARGE SCALE GENOMIC DNA]</scope>
    <source>
        <strain evidence="3">NRRL B-16386</strain>
    </source>
</reference>
<gene>
    <name evidence="2" type="ORF">BL253_36695</name>
</gene>
<feature type="transmembrane region" description="Helical" evidence="1">
    <location>
        <begin position="57"/>
        <end position="79"/>
    </location>
</feature>
<accession>A0A1V2I1F4</accession>
<dbReference type="Proteomes" id="UP000188929">
    <property type="component" value="Unassembled WGS sequence"/>
</dbReference>
<sequence>MRSAIGLNPFSGAEDHLAAKLQETVLLVDLSWWLLETVLLVGLGWRAVRRRPVSARIWLAVVWILASAARFTPVLALAYR</sequence>
<name>A0A1V2I1F4_9ACTN</name>
<dbReference type="EMBL" id="MOMC01000120">
    <property type="protein sequence ID" value="ONH22123.1"/>
    <property type="molecule type" value="Genomic_DNA"/>
</dbReference>
<feature type="transmembrane region" description="Helical" evidence="1">
    <location>
        <begin position="30"/>
        <end position="48"/>
    </location>
</feature>
<evidence type="ECO:0000313" key="3">
    <source>
        <dbReference type="Proteomes" id="UP000188929"/>
    </source>
</evidence>
<keyword evidence="1" id="KW-1133">Transmembrane helix</keyword>
<proteinExistence type="predicted"/>
<evidence type="ECO:0000256" key="1">
    <source>
        <dbReference type="SAM" id="Phobius"/>
    </source>
</evidence>
<evidence type="ECO:0000313" key="2">
    <source>
        <dbReference type="EMBL" id="ONH22123.1"/>
    </source>
</evidence>
<keyword evidence="3" id="KW-1185">Reference proteome</keyword>
<keyword evidence="1" id="KW-0812">Transmembrane</keyword>
<keyword evidence="1" id="KW-0472">Membrane</keyword>